<dbReference type="PANTHER" id="PTHR33823:SF4">
    <property type="entry name" value="GENERAL STRESS PROTEIN 16O"/>
    <property type="match status" value="1"/>
</dbReference>
<keyword evidence="1" id="KW-0479">Metal-binding</keyword>
<proteinExistence type="predicted"/>
<evidence type="ECO:0000259" key="5">
    <source>
        <dbReference type="Pfam" id="PF01258"/>
    </source>
</evidence>
<evidence type="ECO:0000313" key="6">
    <source>
        <dbReference type="EMBL" id="WQQ27132.1"/>
    </source>
</evidence>
<dbReference type="PROSITE" id="PS51128">
    <property type="entry name" value="ZF_DKSA_2"/>
    <property type="match status" value="1"/>
</dbReference>
<feature type="domain" description="Zinc finger DksA/TraR C4-type" evidence="5">
    <location>
        <begin position="56"/>
        <end position="86"/>
    </location>
</feature>
<reference evidence="7" key="1">
    <citation type="submission" date="2023-12" db="EMBL/GenBank/DDBJ databases">
        <title>Novel species in genus Nocardioides.</title>
        <authorList>
            <person name="Zhou H."/>
        </authorList>
    </citation>
    <scope>NUCLEOTIDE SEQUENCE [LARGE SCALE GENOMIC DNA]</scope>
    <source>
        <strain evidence="7">HM61</strain>
    </source>
</reference>
<dbReference type="InterPro" id="IPR000962">
    <property type="entry name" value="Znf_DskA_TraR"/>
</dbReference>
<evidence type="ECO:0000313" key="7">
    <source>
        <dbReference type="Proteomes" id="UP001327225"/>
    </source>
</evidence>
<protein>
    <submittedName>
        <fullName evidence="6">TraR/DksA family transcriptional regulator</fullName>
    </submittedName>
</protein>
<dbReference type="Proteomes" id="UP001327225">
    <property type="component" value="Chromosome"/>
</dbReference>
<evidence type="ECO:0000256" key="3">
    <source>
        <dbReference type="ARBA" id="ARBA00022833"/>
    </source>
</evidence>
<evidence type="ECO:0000256" key="4">
    <source>
        <dbReference type="PROSITE-ProRule" id="PRU00510"/>
    </source>
</evidence>
<dbReference type="RefSeq" id="WP_322937748.1">
    <property type="nucleotide sequence ID" value="NZ_CP141059.1"/>
</dbReference>
<gene>
    <name evidence="6" type="ORF">SHK19_02640</name>
</gene>
<keyword evidence="3" id="KW-0862">Zinc</keyword>
<feature type="zinc finger region" description="dksA C4-type" evidence="4">
    <location>
        <begin position="61"/>
        <end position="85"/>
    </location>
</feature>
<evidence type="ECO:0000256" key="1">
    <source>
        <dbReference type="ARBA" id="ARBA00022723"/>
    </source>
</evidence>
<dbReference type="SUPFAM" id="SSF57716">
    <property type="entry name" value="Glucocorticoid receptor-like (DNA-binding domain)"/>
    <property type="match status" value="1"/>
</dbReference>
<dbReference type="Gene3D" id="1.20.120.910">
    <property type="entry name" value="DksA, coiled-coil domain"/>
    <property type="match status" value="1"/>
</dbReference>
<dbReference type="Pfam" id="PF01258">
    <property type="entry name" value="zf-dskA_traR"/>
    <property type="match status" value="1"/>
</dbReference>
<organism evidence="6 7">
    <name type="scientific">Nocardioides bizhenqiangii</name>
    <dbReference type="NCBI Taxonomy" id="3095076"/>
    <lineage>
        <taxon>Bacteria</taxon>
        <taxon>Bacillati</taxon>
        <taxon>Actinomycetota</taxon>
        <taxon>Actinomycetes</taxon>
        <taxon>Propionibacteriales</taxon>
        <taxon>Nocardioidaceae</taxon>
        <taxon>Nocardioides</taxon>
    </lineage>
</organism>
<keyword evidence="7" id="KW-1185">Reference proteome</keyword>
<keyword evidence="2" id="KW-0863">Zinc-finger</keyword>
<dbReference type="PANTHER" id="PTHR33823">
    <property type="entry name" value="RNA POLYMERASE-BINDING TRANSCRIPTION FACTOR DKSA-RELATED"/>
    <property type="match status" value="1"/>
</dbReference>
<dbReference type="EMBL" id="CP141059">
    <property type="protein sequence ID" value="WQQ27132.1"/>
    <property type="molecule type" value="Genomic_DNA"/>
</dbReference>
<accession>A0ABZ0ZSF0</accession>
<name>A0ABZ0ZSF0_9ACTN</name>
<evidence type="ECO:0000256" key="2">
    <source>
        <dbReference type="ARBA" id="ARBA00022771"/>
    </source>
</evidence>
<sequence length="110" mass="12261">MLLQQRAFRIDQLNRLDSPTATKSDPARDEIGATLREAARRVLTLIDAALRRIEEGSYGHCQRCGDLMSLHRLTALPMSTLCGRCQLTLGIVGPDRARGPEHSRTAHRDI</sequence>